<dbReference type="Proteomes" id="UP000265742">
    <property type="component" value="Unassembled WGS sequence"/>
</dbReference>
<proteinExistence type="predicted"/>
<protein>
    <recommendedName>
        <fullName evidence="3">AbiEi antitoxin C-terminal domain-containing protein</fullName>
    </recommendedName>
</protein>
<comment type="caution">
    <text evidence="1">The sequence shown here is derived from an EMBL/GenBank/DDBJ whole genome shotgun (WGS) entry which is preliminary data.</text>
</comment>
<dbReference type="RefSeq" id="WP_119483426.1">
    <property type="nucleotide sequence ID" value="NZ_QXTG01000003.1"/>
</dbReference>
<dbReference type="EMBL" id="QXTG01000003">
    <property type="protein sequence ID" value="RIX26382.1"/>
    <property type="molecule type" value="Genomic_DNA"/>
</dbReference>
<evidence type="ECO:0008006" key="3">
    <source>
        <dbReference type="Google" id="ProtNLM"/>
    </source>
</evidence>
<accession>A0A3A1TSY5</accession>
<organism evidence="1 2">
    <name type="scientific">Amnibacterium setariae</name>
    <dbReference type="NCBI Taxonomy" id="2306585"/>
    <lineage>
        <taxon>Bacteria</taxon>
        <taxon>Bacillati</taxon>
        <taxon>Actinomycetota</taxon>
        <taxon>Actinomycetes</taxon>
        <taxon>Micrococcales</taxon>
        <taxon>Microbacteriaceae</taxon>
        <taxon>Amnibacterium</taxon>
    </lineage>
</organism>
<dbReference type="OrthoDB" id="5517693at2"/>
<name>A0A3A1TSY5_9MICO</name>
<keyword evidence="2" id="KW-1185">Reference proteome</keyword>
<evidence type="ECO:0000313" key="2">
    <source>
        <dbReference type="Proteomes" id="UP000265742"/>
    </source>
</evidence>
<gene>
    <name evidence="1" type="ORF">D1781_15640</name>
</gene>
<dbReference type="AlphaFoldDB" id="A0A3A1TSY5"/>
<sequence length="339" mass="36582">MNPWQLEIIVVREGSHGGGERRELTRDVGRGLLVRLRQGAYVEREAFAAMTPEDQHLVRMRAFAAVARGPVVFSAFSAAVAHGLPVLRARLASVHTAVGDRRERGQEGVTAHLLPVTAPEVVRIGGILVTSIARTVVDIAGGAPFDEGVMAADAALRLGTVREELEAAHDLVAPRRAARRIREVVAFAHPGGESAAESGSRALMLRLGIAPPRLQHRLVLDDGSEVFLDFLFAQVRVGGEADGDVKYLDPRLAPAGAGRAVVKEKRREDEVRTRVAGLARWGWAESRRPDLLRRVLQRVGVEPSVPRATLADYAALARGARPSFVVRRGAARVTPRGVA</sequence>
<evidence type="ECO:0000313" key="1">
    <source>
        <dbReference type="EMBL" id="RIX26382.1"/>
    </source>
</evidence>
<reference evidence="2" key="1">
    <citation type="submission" date="2018-09" db="EMBL/GenBank/DDBJ databases">
        <authorList>
            <person name="Kim I."/>
        </authorList>
    </citation>
    <scope>NUCLEOTIDE SEQUENCE [LARGE SCALE GENOMIC DNA]</scope>
    <source>
        <strain evidence="2">DD4a</strain>
    </source>
</reference>